<evidence type="ECO:0000313" key="3">
    <source>
        <dbReference type="Proteomes" id="UP001499967"/>
    </source>
</evidence>
<comment type="caution">
    <text evidence="2">The sequence shown here is derived from an EMBL/GenBank/DDBJ whole genome shotgun (WGS) entry which is preliminary data.</text>
</comment>
<protein>
    <submittedName>
        <fullName evidence="2">Uncharacterized protein</fullName>
    </submittedName>
</protein>
<name>A0ABN1Q2A6_9PSEU</name>
<evidence type="ECO:0000313" key="2">
    <source>
        <dbReference type="EMBL" id="GAA0936400.1"/>
    </source>
</evidence>
<evidence type="ECO:0000256" key="1">
    <source>
        <dbReference type="SAM" id="MobiDB-lite"/>
    </source>
</evidence>
<organism evidence="2 3">
    <name type="scientific">Pseudonocardia zijingensis</name>
    <dbReference type="NCBI Taxonomy" id="153376"/>
    <lineage>
        <taxon>Bacteria</taxon>
        <taxon>Bacillati</taxon>
        <taxon>Actinomycetota</taxon>
        <taxon>Actinomycetes</taxon>
        <taxon>Pseudonocardiales</taxon>
        <taxon>Pseudonocardiaceae</taxon>
        <taxon>Pseudonocardia</taxon>
    </lineage>
</organism>
<feature type="region of interest" description="Disordered" evidence="1">
    <location>
        <begin position="1"/>
        <end position="47"/>
    </location>
</feature>
<keyword evidence="3" id="KW-1185">Reference proteome</keyword>
<accession>A0ABN1Q2A6</accession>
<dbReference type="EMBL" id="BAAAHP010000075">
    <property type="protein sequence ID" value="GAA0936400.1"/>
    <property type="molecule type" value="Genomic_DNA"/>
</dbReference>
<gene>
    <name evidence="2" type="ORF">GCM10009559_28830</name>
</gene>
<dbReference type="Proteomes" id="UP001499967">
    <property type="component" value="Unassembled WGS sequence"/>
</dbReference>
<sequence length="149" mass="16065">MGMRQRLPRVSDGSAAKRRSSVVGTPHTRLTEDQAPPQAHNRHDRHGCAAVRGSPVLESPACVRVLRRPGVAYLDLDGDSMEVETAVCWRAEDGSPTIRAFLRSVTAVTERTTPTCPTGSAKLDDLEYAGWLGSPCTTQGVGKVALSRR</sequence>
<reference evidence="2 3" key="1">
    <citation type="journal article" date="2019" name="Int. J. Syst. Evol. Microbiol.">
        <title>The Global Catalogue of Microorganisms (GCM) 10K type strain sequencing project: providing services to taxonomists for standard genome sequencing and annotation.</title>
        <authorList>
            <consortium name="The Broad Institute Genomics Platform"/>
            <consortium name="The Broad Institute Genome Sequencing Center for Infectious Disease"/>
            <person name="Wu L."/>
            <person name="Ma J."/>
        </authorList>
    </citation>
    <scope>NUCLEOTIDE SEQUENCE [LARGE SCALE GENOMIC DNA]</scope>
    <source>
        <strain evidence="2 3">JCM 11117</strain>
    </source>
</reference>
<proteinExistence type="predicted"/>
<dbReference type="Gene3D" id="3.40.190.10">
    <property type="entry name" value="Periplasmic binding protein-like II"/>
    <property type="match status" value="2"/>
</dbReference>